<protein>
    <submittedName>
        <fullName evidence="3">Uncharacterized protein</fullName>
    </submittedName>
</protein>
<accession>A0A1Z2L2Q3</accession>
<feature type="transmembrane region" description="Helical" evidence="2">
    <location>
        <begin position="103"/>
        <end position="126"/>
    </location>
</feature>
<feature type="transmembrane region" description="Helical" evidence="2">
    <location>
        <begin position="58"/>
        <end position="82"/>
    </location>
</feature>
<proteinExistence type="predicted"/>
<feature type="transmembrane region" description="Helical" evidence="2">
    <location>
        <begin position="21"/>
        <end position="38"/>
    </location>
</feature>
<evidence type="ECO:0000313" key="3">
    <source>
        <dbReference type="EMBL" id="ARZ68573.1"/>
    </source>
</evidence>
<dbReference type="Proteomes" id="UP000195755">
    <property type="component" value="Chromosome"/>
</dbReference>
<sequence>MTKTRELPPRTAAPTPRWANLVAHAIPLLLLPQCLWRLPFAFHFEMGMVHQKDMPSMWISVPYVFGLSVITETLALLSFGLVRGWGEVAPAWLPFIGGKRLRPMAVIIPATLGGLGATAFWMPTVLSWFGVLSPGAGFTSDGWQALARVCVAPGTLWGPLVLVLTYAYYVRRCRPAKGTGEAPAAKSLHGSAVPGPANGG</sequence>
<dbReference type="AlphaFoldDB" id="A0A1Z2L2Q3"/>
<feature type="region of interest" description="Disordered" evidence="1">
    <location>
        <begin position="178"/>
        <end position="200"/>
    </location>
</feature>
<keyword evidence="2" id="KW-0472">Membrane</keyword>
<dbReference type="RefSeq" id="WP_199843878.1">
    <property type="nucleotide sequence ID" value="NZ_CP021744.1"/>
</dbReference>
<reference evidence="3 4" key="1">
    <citation type="submission" date="2017-06" db="EMBL/GenBank/DDBJ databases">
        <title>Streptomyces albireticuli Genome sequencing and assembly.</title>
        <authorList>
            <person name="Wang Y."/>
            <person name="Du B."/>
            <person name="Ding Y."/>
            <person name="Liu H."/>
            <person name="Hou Q."/>
            <person name="Liu K."/>
            <person name="Yao L."/>
            <person name="Wang C."/>
        </authorList>
    </citation>
    <scope>NUCLEOTIDE SEQUENCE [LARGE SCALE GENOMIC DNA]</scope>
    <source>
        <strain evidence="3 4">MDJK11</strain>
    </source>
</reference>
<dbReference type="KEGG" id="salj:SMD11_2926"/>
<evidence type="ECO:0000313" key="4">
    <source>
        <dbReference type="Proteomes" id="UP000195755"/>
    </source>
</evidence>
<evidence type="ECO:0000256" key="2">
    <source>
        <dbReference type="SAM" id="Phobius"/>
    </source>
</evidence>
<name>A0A1Z2L2Q3_9ACTN</name>
<organism evidence="3 4">
    <name type="scientific">Streptomyces albireticuli</name>
    <dbReference type="NCBI Taxonomy" id="1940"/>
    <lineage>
        <taxon>Bacteria</taxon>
        <taxon>Bacillati</taxon>
        <taxon>Actinomycetota</taxon>
        <taxon>Actinomycetes</taxon>
        <taxon>Kitasatosporales</taxon>
        <taxon>Streptomycetaceae</taxon>
        <taxon>Streptomyces</taxon>
    </lineage>
</organism>
<dbReference type="EMBL" id="CP021744">
    <property type="protein sequence ID" value="ARZ68573.1"/>
    <property type="molecule type" value="Genomic_DNA"/>
</dbReference>
<keyword evidence="2" id="KW-1133">Transmembrane helix</keyword>
<gene>
    <name evidence="3" type="ORF">SMD11_2926</name>
</gene>
<feature type="transmembrane region" description="Helical" evidence="2">
    <location>
        <begin position="146"/>
        <end position="169"/>
    </location>
</feature>
<evidence type="ECO:0000256" key="1">
    <source>
        <dbReference type="SAM" id="MobiDB-lite"/>
    </source>
</evidence>
<keyword evidence="2" id="KW-0812">Transmembrane</keyword>